<keyword evidence="3" id="KW-1185">Reference proteome</keyword>
<reference evidence="2" key="1">
    <citation type="submission" date="2019-03" db="EMBL/GenBank/DDBJ databases">
        <title>WGS assembly of Setaria viridis.</title>
        <authorList>
            <person name="Huang P."/>
            <person name="Jenkins J."/>
            <person name="Grimwood J."/>
            <person name="Barry K."/>
            <person name="Healey A."/>
            <person name="Mamidi S."/>
            <person name="Sreedasyam A."/>
            <person name="Shu S."/>
            <person name="Feldman M."/>
            <person name="Wu J."/>
            <person name="Yu Y."/>
            <person name="Chen C."/>
            <person name="Johnson J."/>
            <person name="Rokhsar D."/>
            <person name="Baxter I."/>
            <person name="Schmutz J."/>
            <person name="Brutnell T."/>
            <person name="Kellogg E."/>
        </authorList>
    </citation>
    <scope>NUCLEOTIDE SEQUENCE [LARGE SCALE GENOMIC DNA]</scope>
</reference>
<feature type="compositionally biased region" description="Low complexity" evidence="1">
    <location>
        <begin position="7"/>
        <end position="16"/>
    </location>
</feature>
<evidence type="ECO:0000256" key="1">
    <source>
        <dbReference type="SAM" id="MobiDB-lite"/>
    </source>
</evidence>
<dbReference type="AlphaFoldDB" id="A0A4U6T1Y9"/>
<dbReference type="Gramene" id="TKV95520">
    <property type="protein sequence ID" value="TKV95520"/>
    <property type="gene ID" value="SEVIR_9G368833v2"/>
</dbReference>
<feature type="region of interest" description="Disordered" evidence="1">
    <location>
        <begin position="1"/>
        <end position="38"/>
    </location>
</feature>
<organism evidence="2 3">
    <name type="scientific">Setaria viridis</name>
    <name type="common">Green bristlegrass</name>
    <name type="synonym">Setaria italica subsp. viridis</name>
    <dbReference type="NCBI Taxonomy" id="4556"/>
    <lineage>
        <taxon>Eukaryota</taxon>
        <taxon>Viridiplantae</taxon>
        <taxon>Streptophyta</taxon>
        <taxon>Embryophyta</taxon>
        <taxon>Tracheophyta</taxon>
        <taxon>Spermatophyta</taxon>
        <taxon>Magnoliopsida</taxon>
        <taxon>Liliopsida</taxon>
        <taxon>Poales</taxon>
        <taxon>Poaceae</taxon>
        <taxon>PACMAD clade</taxon>
        <taxon>Panicoideae</taxon>
        <taxon>Panicodae</taxon>
        <taxon>Paniceae</taxon>
        <taxon>Cenchrinae</taxon>
        <taxon>Setaria</taxon>
    </lineage>
</organism>
<gene>
    <name evidence="2" type="ORF">SEVIR_9G368833v2</name>
</gene>
<dbReference type="EMBL" id="CM016560">
    <property type="protein sequence ID" value="TKV95520.1"/>
    <property type="molecule type" value="Genomic_DNA"/>
</dbReference>
<dbReference type="Proteomes" id="UP000298652">
    <property type="component" value="Chromosome 9"/>
</dbReference>
<evidence type="ECO:0000313" key="3">
    <source>
        <dbReference type="Proteomes" id="UP000298652"/>
    </source>
</evidence>
<proteinExistence type="predicted"/>
<sequence length="57" mass="6034">MELVPTASAGGSSSSSDNTSPPANRLKQARAGREDSFVGDRKCWSCLLARDTSRSFA</sequence>
<accession>A0A4U6T1Y9</accession>
<evidence type="ECO:0000313" key="2">
    <source>
        <dbReference type="EMBL" id="TKV95520.1"/>
    </source>
</evidence>
<protein>
    <submittedName>
        <fullName evidence="2">Uncharacterized protein</fullName>
    </submittedName>
</protein>
<name>A0A4U6T1Y9_SETVI</name>